<keyword evidence="4" id="KW-0862">Zinc</keyword>
<organism evidence="12 13">
    <name type="scientific">Stephania yunnanensis</name>
    <dbReference type="NCBI Taxonomy" id="152371"/>
    <lineage>
        <taxon>Eukaryota</taxon>
        <taxon>Viridiplantae</taxon>
        <taxon>Streptophyta</taxon>
        <taxon>Embryophyta</taxon>
        <taxon>Tracheophyta</taxon>
        <taxon>Spermatophyta</taxon>
        <taxon>Magnoliopsida</taxon>
        <taxon>Ranunculales</taxon>
        <taxon>Menispermaceae</taxon>
        <taxon>Menispermoideae</taxon>
        <taxon>Cissampelideae</taxon>
        <taxon>Stephania</taxon>
    </lineage>
</organism>
<dbReference type="AlphaFoldDB" id="A0AAP0PA22"/>
<evidence type="ECO:0000256" key="1">
    <source>
        <dbReference type="ARBA" id="ARBA00004123"/>
    </source>
</evidence>
<evidence type="ECO:0000256" key="2">
    <source>
        <dbReference type="ARBA" id="ARBA00022723"/>
    </source>
</evidence>
<evidence type="ECO:0000256" key="9">
    <source>
        <dbReference type="PROSITE-ProRule" id="PRU00470"/>
    </source>
</evidence>
<accession>A0AAP0PA22</accession>
<evidence type="ECO:0000256" key="7">
    <source>
        <dbReference type="ARBA" id="ARBA00023163"/>
    </source>
</evidence>
<feature type="region of interest" description="Disordered" evidence="10">
    <location>
        <begin position="239"/>
        <end position="264"/>
    </location>
</feature>
<sequence length="1119" mass="122870">MEEVGAQVAHPLFVHQAIPGRFCELPPLAKKRDLSSWQAHGFHHHHLQHQVQHQQQQQHQRLQTPVGNWDSRAWNWDSARFVAKPLESEGLRLGSVSGVGTEESIQKRRGEEGLLKTQTMQNSVGGGGGGVSEDGENLKLKLGGGLAFAASEEPAARPNKRVRSGSPGSANYPMCQVDDCKADLSNAKDYHRRHKVCELHSKTTKALVGKQMQRFCQQCSRFHPLSEFDEGKRSCRRRLAGHNRRRRKTQQEDASSHVQAANVDNTNNGNLDIVNLLTILTRLQSGNDTEKMTSNGTSAPGKDWLVQILKKINPAPVAVNPAMALPVTRGFDLNVSQEASPELPDKVNGDLLAPSTTDLLAALSSAVGSPSPDNLANLSRSSHSSNDDKGKLNCLDMVATSNLLKKPPSGFHSVGGERSCTSFHSPPEVSDCQIQEVQPSLPLQLFTSSSEDGCPSKLGSAVKYVSSDSSNPMEDRSPSSSPPVMKKLFPMQSTSEVTKHESASISGGGEDNGTVEISTTHCWGTPLELFKGSTGRAGNNSVQNLPYQAGYTYSSGSDHSPSSSNSDPQDRTGRIIFKLFDKDPSKFPASLRNQILDWLAHCPSEMESYIRPGCVVLSIYISMSSTAWERVTPRDLIQRVSSLIQDPDTDFWRSGRFLVQTDTRLASHKDGKIRLSKSWRTWSSPELVSVTPLAIVGGQNTSLSLKGRNLNVPGTKIHCTHMGGYLSKEVVGSAGTVYDEASLECFSFPGGMPNVLGRCFIEVENGFKGNNFPIIIADDAVCKELRQLEPELEEDTGMSDANSEDQTQDLGQPQTREDVLNYLNELGWLFQRKNSVISLDNPDFSHSRAKFLLTFSVERDWCALVKTIVDILVEIYSRNDDGLSKEVFDALLEINLLNRAVKRKCTSMVNMLVHYSLSNTSDGSKNYLFPPNQAGPGFITPLHLAACTHNSEAVVDALTNDPQQIGLKCWTTLMDANGQSPHAYASMRNNHSYNRLSWITEEQAATRSRIHSHREGQQSCAKCAAIAIRCRTKMPGSQGLLHRPYVRSMLAIAAVCVCVCLFLRGAPDIGSVAPFKWENLNFGPRQHAVELTQIIPPWHLCYRKSGDPCKGKLDSSISL</sequence>
<dbReference type="GO" id="GO:0003677">
    <property type="term" value="F:DNA binding"/>
    <property type="evidence" value="ECO:0007669"/>
    <property type="project" value="UniProtKB-KW"/>
</dbReference>
<evidence type="ECO:0000256" key="8">
    <source>
        <dbReference type="ARBA" id="ARBA00023242"/>
    </source>
</evidence>
<dbReference type="SUPFAM" id="SSF103612">
    <property type="entry name" value="SBT domain"/>
    <property type="match status" value="1"/>
</dbReference>
<feature type="compositionally biased region" description="Acidic residues" evidence="10">
    <location>
        <begin position="792"/>
        <end position="807"/>
    </location>
</feature>
<dbReference type="Gene3D" id="4.10.1100.10">
    <property type="entry name" value="Transcription factor, SBP-box domain"/>
    <property type="match status" value="1"/>
</dbReference>
<evidence type="ECO:0000313" key="13">
    <source>
        <dbReference type="Proteomes" id="UP001420932"/>
    </source>
</evidence>
<evidence type="ECO:0000259" key="11">
    <source>
        <dbReference type="PROSITE" id="PS51141"/>
    </source>
</evidence>
<name>A0AAP0PA22_9MAGN</name>
<comment type="subcellular location">
    <subcellularLocation>
        <location evidence="1">Nucleus</location>
    </subcellularLocation>
</comment>
<dbReference type="InterPro" id="IPR036893">
    <property type="entry name" value="SBP_sf"/>
</dbReference>
<keyword evidence="13" id="KW-1185">Reference proteome</keyword>
<keyword evidence="2" id="KW-0479">Metal-binding</keyword>
<proteinExistence type="predicted"/>
<dbReference type="Proteomes" id="UP001420932">
    <property type="component" value="Unassembled WGS sequence"/>
</dbReference>
<dbReference type="PANTHER" id="PTHR31251:SF110">
    <property type="entry name" value="SQUAMOSA PROMOTER-BINDING-LIKE PROTEIN 14"/>
    <property type="match status" value="1"/>
</dbReference>
<keyword evidence="5" id="KW-0805">Transcription regulation</keyword>
<keyword evidence="6" id="KW-0238">DNA-binding</keyword>
<comment type="caution">
    <text evidence="12">The sequence shown here is derived from an EMBL/GenBank/DDBJ whole genome shotgun (WGS) entry which is preliminary data.</text>
</comment>
<dbReference type="InterPro" id="IPR044817">
    <property type="entry name" value="SBP-like"/>
</dbReference>
<dbReference type="Pfam" id="PF26102">
    <property type="entry name" value="Ig_SPL7"/>
    <property type="match status" value="1"/>
</dbReference>
<dbReference type="GO" id="GO:0005634">
    <property type="term" value="C:nucleus"/>
    <property type="evidence" value="ECO:0007669"/>
    <property type="project" value="UniProtKB-SubCell"/>
</dbReference>
<evidence type="ECO:0000256" key="3">
    <source>
        <dbReference type="ARBA" id="ARBA00022771"/>
    </source>
</evidence>
<feature type="compositionally biased region" description="Polar residues" evidence="10">
    <location>
        <begin position="369"/>
        <end position="384"/>
    </location>
</feature>
<feature type="region of interest" description="Disordered" evidence="10">
    <location>
        <begin position="792"/>
        <end position="814"/>
    </location>
</feature>
<protein>
    <recommendedName>
        <fullName evidence="11">SBP-type domain-containing protein</fullName>
    </recommendedName>
</protein>
<evidence type="ECO:0000256" key="5">
    <source>
        <dbReference type="ARBA" id="ARBA00023015"/>
    </source>
</evidence>
<feature type="domain" description="SBP-type" evidence="11">
    <location>
        <begin position="172"/>
        <end position="249"/>
    </location>
</feature>
<evidence type="ECO:0000256" key="6">
    <source>
        <dbReference type="ARBA" id="ARBA00023125"/>
    </source>
</evidence>
<evidence type="ECO:0000256" key="10">
    <source>
        <dbReference type="SAM" id="MobiDB-lite"/>
    </source>
</evidence>
<dbReference type="GO" id="GO:0008270">
    <property type="term" value="F:zinc ion binding"/>
    <property type="evidence" value="ECO:0007669"/>
    <property type="project" value="UniProtKB-KW"/>
</dbReference>
<feature type="compositionally biased region" description="Basic residues" evidence="10">
    <location>
        <begin position="239"/>
        <end position="248"/>
    </location>
</feature>
<gene>
    <name evidence="12" type="ORF">Syun_014909</name>
</gene>
<dbReference type="PANTHER" id="PTHR31251">
    <property type="entry name" value="SQUAMOSA PROMOTER-BINDING-LIKE PROTEIN 4"/>
    <property type="match status" value="1"/>
</dbReference>
<dbReference type="FunFam" id="4.10.1100.10:FF:000001">
    <property type="entry name" value="Squamosa promoter-binding-like protein 14"/>
    <property type="match status" value="1"/>
</dbReference>
<keyword evidence="7" id="KW-0804">Transcription</keyword>
<dbReference type="EMBL" id="JBBNAF010000006">
    <property type="protein sequence ID" value="KAK9135579.1"/>
    <property type="molecule type" value="Genomic_DNA"/>
</dbReference>
<keyword evidence="3 9" id="KW-0863">Zinc-finger</keyword>
<evidence type="ECO:0000256" key="4">
    <source>
        <dbReference type="ARBA" id="ARBA00022833"/>
    </source>
</evidence>
<feature type="region of interest" description="Disordered" evidence="10">
    <location>
        <begin position="548"/>
        <end position="571"/>
    </location>
</feature>
<keyword evidence="8" id="KW-0539">Nucleus</keyword>
<feature type="compositionally biased region" description="Low complexity" evidence="10">
    <location>
        <begin position="554"/>
        <end position="566"/>
    </location>
</feature>
<feature type="region of interest" description="Disordered" evidence="10">
    <location>
        <begin position="369"/>
        <end position="392"/>
    </location>
</feature>
<evidence type="ECO:0000313" key="12">
    <source>
        <dbReference type="EMBL" id="KAK9135579.1"/>
    </source>
</evidence>
<dbReference type="PROSITE" id="PS51141">
    <property type="entry name" value="ZF_SBP"/>
    <property type="match status" value="1"/>
</dbReference>
<reference evidence="12 13" key="1">
    <citation type="submission" date="2024-01" db="EMBL/GenBank/DDBJ databases">
        <title>Genome assemblies of Stephania.</title>
        <authorList>
            <person name="Yang L."/>
        </authorList>
    </citation>
    <scope>NUCLEOTIDE SEQUENCE [LARGE SCALE GENOMIC DNA]</scope>
    <source>
        <strain evidence="12">YNDBR</strain>
        <tissue evidence="12">Leaf</tissue>
    </source>
</reference>
<feature type="region of interest" description="Disordered" evidence="10">
    <location>
        <begin position="465"/>
        <end position="518"/>
    </location>
</feature>
<dbReference type="InterPro" id="IPR004333">
    <property type="entry name" value="SBP_dom"/>
</dbReference>
<dbReference type="Pfam" id="PF03110">
    <property type="entry name" value="SBP"/>
    <property type="match status" value="1"/>
</dbReference>